<dbReference type="AlphaFoldDB" id="A0A150KDL0"/>
<evidence type="ECO:0000256" key="1">
    <source>
        <dbReference type="SAM" id="Phobius"/>
    </source>
</evidence>
<gene>
    <name evidence="2" type="ORF">B4099_0383</name>
</gene>
<keyword evidence="1" id="KW-0812">Transmembrane</keyword>
<protein>
    <submittedName>
        <fullName evidence="2">Uncharacterized protein</fullName>
    </submittedName>
</protein>
<keyword evidence="1" id="KW-1133">Transmembrane helix</keyword>
<dbReference type="Proteomes" id="UP000075304">
    <property type="component" value="Unassembled WGS sequence"/>
</dbReference>
<evidence type="ECO:0000313" key="3">
    <source>
        <dbReference type="Proteomes" id="UP000075304"/>
    </source>
</evidence>
<keyword evidence="1" id="KW-0472">Membrane</keyword>
<reference evidence="2 3" key="1">
    <citation type="submission" date="2016-01" db="EMBL/GenBank/DDBJ databases">
        <title>Genome Sequences of Twelve Sporeforming Bacillus Species Isolated from Foods.</title>
        <authorList>
            <person name="Berendsen E.M."/>
            <person name="Wells-Bennik M.H."/>
            <person name="Krawcyk A.O."/>
            <person name="De Jong A."/>
            <person name="Holsappel S."/>
            <person name="Eijlander R.T."/>
            <person name="Kuipers O.P."/>
        </authorList>
    </citation>
    <scope>NUCLEOTIDE SEQUENCE [LARGE SCALE GENOMIC DNA]</scope>
    <source>
        <strain evidence="2 3">B4099</strain>
    </source>
</reference>
<name>A0A150KDL0_HEYCO</name>
<accession>A0A150KDL0</accession>
<feature type="transmembrane region" description="Helical" evidence="1">
    <location>
        <begin position="39"/>
        <end position="65"/>
    </location>
</feature>
<comment type="caution">
    <text evidence="2">The sequence shown here is derived from an EMBL/GenBank/DDBJ whole genome shotgun (WGS) entry which is preliminary data.</text>
</comment>
<evidence type="ECO:0000313" key="2">
    <source>
        <dbReference type="EMBL" id="KYC67658.1"/>
    </source>
</evidence>
<dbReference type="EMBL" id="LQYI01000066">
    <property type="protein sequence ID" value="KYC67658.1"/>
    <property type="molecule type" value="Genomic_DNA"/>
</dbReference>
<proteinExistence type="predicted"/>
<sequence length="81" mass="9070">MRTIKAVVKFCLTLVFAYLINQLISRLFAYYLPDEGAGAIFIPILIFSFDLLAGYAIACFIFKVAAKNSPGHRYSASRTRT</sequence>
<organism evidence="2 3">
    <name type="scientific">Heyndrickxia coagulans</name>
    <name type="common">Weizmannia coagulans</name>
    <dbReference type="NCBI Taxonomy" id="1398"/>
    <lineage>
        <taxon>Bacteria</taxon>
        <taxon>Bacillati</taxon>
        <taxon>Bacillota</taxon>
        <taxon>Bacilli</taxon>
        <taxon>Bacillales</taxon>
        <taxon>Bacillaceae</taxon>
        <taxon>Heyndrickxia</taxon>
    </lineage>
</organism>